<dbReference type="AlphaFoldDB" id="A0A2B7XC37"/>
<gene>
    <name evidence="1" type="ORF">AJ79_06549</name>
</gene>
<dbReference type="EMBL" id="PDNB01000117">
    <property type="protein sequence ID" value="PGH06459.1"/>
    <property type="molecule type" value="Genomic_DNA"/>
</dbReference>
<organism evidence="1 2">
    <name type="scientific">Helicocarpus griseus UAMH5409</name>
    <dbReference type="NCBI Taxonomy" id="1447875"/>
    <lineage>
        <taxon>Eukaryota</taxon>
        <taxon>Fungi</taxon>
        <taxon>Dikarya</taxon>
        <taxon>Ascomycota</taxon>
        <taxon>Pezizomycotina</taxon>
        <taxon>Eurotiomycetes</taxon>
        <taxon>Eurotiomycetidae</taxon>
        <taxon>Onygenales</taxon>
        <taxon>Ajellomycetaceae</taxon>
        <taxon>Helicocarpus</taxon>
    </lineage>
</organism>
<name>A0A2B7XC37_9EURO</name>
<evidence type="ECO:0000313" key="1">
    <source>
        <dbReference type="EMBL" id="PGH06459.1"/>
    </source>
</evidence>
<sequence>MEVVDYLKAGDPNTAQVVVVDILKATAGPESKPAESEIFETMTFPKGAVAKIYDPLYNDHNQDDYDPFIVVEHRYANEVAAYEMLADIQGSKIPKFYGSFSLQSATISPTANYEDEAAAKNSKPTSRVFLLDFDRAEFQRHPVFPEDHIYMSGVYVPPLLRWRITKYKASKIKHWIDWDWFPWLVSQYCYMVPLVTPEMKKFYLKPDHYRRCSDELQLSDDAENVCEVEWEFMVGEYKKYEERKNVAGG</sequence>
<evidence type="ECO:0000313" key="2">
    <source>
        <dbReference type="Proteomes" id="UP000223968"/>
    </source>
</evidence>
<accession>A0A2B7XC37</accession>
<dbReference type="OrthoDB" id="4267316at2759"/>
<protein>
    <submittedName>
        <fullName evidence="1">Uncharacterized protein</fullName>
    </submittedName>
</protein>
<reference evidence="1 2" key="1">
    <citation type="submission" date="2017-10" db="EMBL/GenBank/DDBJ databases">
        <title>Comparative genomics in systemic dimorphic fungi from Ajellomycetaceae.</title>
        <authorList>
            <person name="Munoz J.F."/>
            <person name="Mcewen J.G."/>
            <person name="Clay O.K."/>
            <person name="Cuomo C.A."/>
        </authorList>
    </citation>
    <scope>NUCLEOTIDE SEQUENCE [LARGE SCALE GENOMIC DNA]</scope>
    <source>
        <strain evidence="1 2">UAMH5409</strain>
    </source>
</reference>
<proteinExistence type="predicted"/>
<dbReference type="Proteomes" id="UP000223968">
    <property type="component" value="Unassembled WGS sequence"/>
</dbReference>
<comment type="caution">
    <text evidence="1">The sequence shown here is derived from an EMBL/GenBank/DDBJ whole genome shotgun (WGS) entry which is preliminary data.</text>
</comment>
<keyword evidence="2" id="KW-1185">Reference proteome</keyword>